<gene>
    <name evidence="1" type="ORF">EQ803_27560</name>
</gene>
<comment type="caution">
    <text evidence="1">The sequence shown here is derived from an EMBL/GenBank/DDBJ whole genome shotgun (WGS) entry which is preliminary data.</text>
</comment>
<evidence type="ECO:0000313" key="2">
    <source>
        <dbReference type="Proteomes" id="UP000297630"/>
    </source>
</evidence>
<evidence type="ECO:0000313" key="1">
    <source>
        <dbReference type="EMBL" id="TFF43674.1"/>
    </source>
</evidence>
<name>A0A4Y8SZI1_BACTU</name>
<organism evidence="1 2">
    <name type="scientific">Bacillus thuringiensis</name>
    <dbReference type="NCBI Taxonomy" id="1428"/>
    <lineage>
        <taxon>Bacteria</taxon>
        <taxon>Bacillati</taxon>
        <taxon>Bacillota</taxon>
        <taxon>Bacilli</taxon>
        <taxon>Bacillales</taxon>
        <taxon>Bacillaceae</taxon>
        <taxon>Bacillus</taxon>
        <taxon>Bacillus cereus group</taxon>
    </lineage>
</organism>
<dbReference type="EMBL" id="SCLP01000022">
    <property type="protein sequence ID" value="TFF43674.1"/>
    <property type="molecule type" value="Genomic_DNA"/>
</dbReference>
<proteinExistence type="predicted"/>
<reference evidence="1 2" key="1">
    <citation type="submission" date="2019-01" db="EMBL/GenBank/DDBJ databases">
        <title>Draft genome sequence of Bacillus sp. DPC6431.</title>
        <authorList>
            <person name="Arbulu S."/>
            <person name="Murphy K."/>
            <person name="O'Sullivan O."/>
            <person name="Rea M.C."/>
            <person name="Hill C."/>
            <person name="Ross R.P."/>
        </authorList>
    </citation>
    <scope>NUCLEOTIDE SEQUENCE [LARGE SCALE GENOMIC DNA]</scope>
    <source>
        <strain evidence="1 2">DPC6431</strain>
    </source>
</reference>
<dbReference type="AlphaFoldDB" id="A0A4Y8SZI1"/>
<accession>A0A4Y8SZI1</accession>
<protein>
    <submittedName>
        <fullName evidence="1">Uncharacterized protein</fullName>
    </submittedName>
</protein>
<sequence>MKPVQMYLGVPQQTKIPVYEVQSNQQSTVKQVILTNTDSEDAKITITVNTVDIMKNLVVSAGETKLLNIEIVLNQNDRLLLQQEKTNAINVIISGVTETLGMMM</sequence>
<dbReference type="Proteomes" id="UP000297630">
    <property type="component" value="Unassembled WGS sequence"/>
</dbReference>